<dbReference type="PANTHER" id="PTHR43877:SF2">
    <property type="entry name" value="AMINOALKYLPHOSPHONATE N-ACETYLTRANSFERASE-RELATED"/>
    <property type="match status" value="1"/>
</dbReference>
<gene>
    <name evidence="4" type="ORF">Micbo1qcDRAFT_156819</name>
</gene>
<dbReference type="PANTHER" id="PTHR43877">
    <property type="entry name" value="AMINOALKYLPHOSPHONATE N-ACETYLTRANSFERASE-RELATED-RELATED"/>
    <property type="match status" value="1"/>
</dbReference>
<keyword evidence="2" id="KW-0012">Acyltransferase</keyword>
<evidence type="ECO:0000256" key="2">
    <source>
        <dbReference type="ARBA" id="ARBA00023315"/>
    </source>
</evidence>
<reference evidence="5" key="1">
    <citation type="submission" date="2016-02" db="EMBL/GenBank/DDBJ databases">
        <title>Draft genome sequence of Microdochium bolleyi, a fungal endophyte of beachgrass.</title>
        <authorList>
            <consortium name="DOE Joint Genome Institute"/>
            <person name="David A.S."/>
            <person name="May G."/>
            <person name="Haridas S."/>
            <person name="Lim J."/>
            <person name="Wang M."/>
            <person name="Labutti K."/>
            <person name="Lipzen A."/>
            <person name="Barry K."/>
            <person name="Grigoriev I.V."/>
        </authorList>
    </citation>
    <scope>NUCLEOTIDE SEQUENCE [LARGE SCALE GENOMIC DNA]</scope>
    <source>
        <strain evidence="5">J235TASD1</strain>
    </source>
</reference>
<evidence type="ECO:0000313" key="5">
    <source>
        <dbReference type="Proteomes" id="UP000070501"/>
    </source>
</evidence>
<proteinExistence type="predicted"/>
<evidence type="ECO:0000256" key="1">
    <source>
        <dbReference type="ARBA" id="ARBA00022679"/>
    </source>
</evidence>
<dbReference type="InParanoid" id="A0A136JCZ9"/>
<dbReference type="InterPro" id="IPR050832">
    <property type="entry name" value="Bact_Acetyltransf"/>
</dbReference>
<evidence type="ECO:0000313" key="4">
    <source>
        <dbReference type="EMBL" id="KXJ95024.1"/>
    </source>
</evidence>
<dbReference type="Pfam" id="PF00583">
    <property type="entry name" value="Acetyltransf_1"/>
    <property type="match status" value="1"/>
</dbReference>
<organism evidence="4 5">
    <name type="scientific">Microdochium bolleyi</name>
    <dbReference type="NCBI Taxonomy" id="196109"/>
    <lineage>
        <taxon>Eukaryota</taxon>
        <taxon>Fungi</taxon>
        <taxon>Dikarya</taxon>
        <taxon>Ascomycota</taxon>
        <taxon>Pezizomycotina</taxon>
        <taxon>Sordariomycetes</taxon>
        <taxon>Xylariomycetidae</taxon>
        <taxon>Xylariales</taxon>
        <taxon>Microdochiaceae</taxon>
        <taxon>Microdochium</taxon>
    </lineage>
</organism>
<dbReference type="STRING" id="196109.A0A136JCZ9"/>
<dbReference type="CDD" id="cd04301">
    <property type="entry name" value="NAT_SF"/>
    <property type="match status" value="1"/>
</dbReference>
<evidence type="ECO:0000259" key="3">
    <source>
        <dbReference type="PROSITE" id="PS51186"/>
    </source>
</evidence>
<name>A0A136JCZ9_9PEZI</name>
<dbReference type="SUPFAM" id="SSF55729">
    <property type="entry name" value="Acyl-CoA N-acyltransferases (Nat)"/>
    <property type="match status" value="1"/>
</dbReference>
<protein>
    <submittedName>
        <fullName evidence="4">Acetyltransferase</fullName>
    </submittedName>
</protein>
<dbReference type="PROSITE" id="PS51186">
    <property type="entry name" value="GNAT"/>
    <property type="match status" value="1"/>
</dbReference>
<accession>A0A136JCZ9</accession>
<dbReference type="Gene3D" id="3.40.630.30">
    <property type="match status" value="1"/>
</dbReference>
<dbReference type="GO" id="GO:0016747">
    <property type="term" value="F:acyltransferase activity, transferring groups other than amino-acyl groups"/>
    <property type="evidence" value="ECO:0007669"/>
    <property type="project" value="InterPro"/>
</dbReference>
<dbReference type="InterPro" id="IPR016181">
    <property type="entry name" value="Acyl_CoA_acyltransferase"/>
</dbReference>
<dbReference type="EMBL" id="KQ964246">
    <property type="protein sequence ID" value="KXJ95024.1"/>
    <property type="molecule type" value="Genomic_DNA"/>
</dbReference>
<dbReference type="AlphaFoldDB" id="A0A136JCZ9"/>
<dbReference type="Proteomes" id="UP000070501">
    <property type="component" value="Unassembled WGS sequence"/>
</dbReference>
<sequence length="192" mass="20914">MAVTAHSSSQADRKAFTVRPAKDSDAAAIADLGAHTFTASFAYSVEPGELEAYLESAYTTAAIQKDLGDPDRDVIVAVDEADDSKLLGFAYLTRNTTATEPSVSHHTSIAELQRIYVHPAAHGRGVGSALKSRIHQMAAAQGFDKLWLGVWEENHKAISAYESWGYRKVGKHDFAIGPVIQTDHIMLLEQLY</sequence>
<feature type="domain" description="N-acetyltransferase" evidence="3">
    <location>
        <begin position="16"/>
        <end position="192"/>
    </location>
</feature>
<keyword evidence="5" id="KW-1185">Reference proteome</keyword>
<keyword evidence="1 4" id="KW-0808">Transferase</keyword>
<dbReference type="OrthoDB" id="9975416at2759"/>
<dbReference type="InterPro" id="IPR000182">
    <property type="entry name" value="GNAT_dom"/>
</dbReference>